<keyword evidence="2" id="KW-1185">Reference proteome</keyword>
<proteinExistence type="predicted"/>
<dbReference type="OrthoDB" id="10505800at2759"/>
<organism evidence="1 2">
    <name type="scientific">Parasitella parasitica</name>
    <dbReference type="NCBI Taxonomy" id="35722"/>
    <lineage>
        <taxon>Eukaryota</taxon>
        <taxon>Fungi</taxon>
        <taxon>Fungi incertae sedis</taxon>
        <taxon>Mucoromycota</taxon>
        <taxon>Mucoromycotina</taxon>
        <taxon>Mucoromycetes</taxon>
        <taxon>Mucorales</taxon>
        <taxon>Mucorineae</taxon>
        <taxon>Mucoraceae</taxon>
        <taxon>Parasitella</taxon>
    </lineage>
</organism>
<name>A0A0B7NLB2_9FUNG</name>
<sequence>MTIKTSQILNRIARFFTSEPSSSASPLTYSVPTSASSPSVPAHLSASNQKTIIEHYQSLKQIGPYTPKKSRWATLAAGKKIGKKTLTIMSSERFEPSLRSFDSGISVSSFTTESSAVADSCAIPVSPIVTASSTISISSTLSVECVYDEKVEIQIPPAPTFAFRTKAIAFRGYRTMPIYPSSSQCLSPVFEVPEEYTPRNSVELQQSSTPSITLDTKIQVKGVKTVTFADSAIFEENEFDIPL</sequence>
<evidence type="ECO:0000313" key="2">
    <source>
        <dbReference type="Proteomes" id="UP000054107"/>
    </source>
</evidence>
<reference evidence="1 2" key="1">
    <citation type="submission" date="2014-09" db="EMBL/GenBank/DDBJ databases">
        <authorList>
            <person name="Ellenberger Sabrina"/>
        </authorList>
    </citation>
    <scope>NUCLEOTIDE SEQUENCE [LARGE SCALE GENOMIC DNA]</scope>
    <source>
        <strain evidence="1 2">CBS 412.66</strain>
    </source>
</reference>
<protein>
    <submittedName>
        <fullName evidence="1">Uncharacterized protein</fullName>
    </submittedName>
</protein>
<accession>A0A0B7NLB2</accession>
<dbReference type="AlphaFoldDB" id="A0A0B7NLB2"/>
<dbReference type="EMBL" id="LN733769">
    <property type="protein sequence ID" value="CEP18207.1"/>
    <property type="molecule type" value="Genomic_DNA"/>
</dbReference>
<evidence type="ECO:0000313" key="1">
    <source>
        <dbReference type="EMBL" id="CEP18207.1"/>
    </source>
</evidence>
<dbReference type="Proteomes" id="UP000054107">
    <property type="component" value="Unassembled WGS sequence"/>
</dbReference>
<gene>
    <name evidence="1" type="primary">PARPA_12509.1 scaffold 45109</name>
</gene>